<evidence type="ECO:0000313" key="1">
    <source>
        <dbReference type="EMBL" id="GIY10007.1"/>
    </source>
</evidence>
<sequence length="72" mass="8343">MNSICRVYTFRQNDNPFPDMSKRHTLRFLVSPCHPRKVVIMTTGPPIVMFGMGDNLWQAVAYRKAFRPCPIS</sequence>
<evidence type="ECO:0000313" key="2">
    <source>
        <dbReference type="Proteomes" id="UP001054837"/>
    </source>
</evidence>
<name>A0AAV4QP83_9ARAC</name>
<dbReference type="AlphaFoldDB" id="A0AAV4QP83"/>
<organism evidence="1 2">
    <name type="scientific">Caerostris darwini</name>
    <dbReference type="NCBI Taxonomy" id="1538125"/>
    <lineage>
        <taxon>Eukaryota</taxon>
        <taxon>Metazoa</taxon>
        <taxon>Ecdysozoa</taxon>
        <taxon>Arthropoda</taxon>
        <taxon>Chelicerata</taxon>
        <taxon>Arachnida</taxon>
        <taxon>Araneae</taxon>
        <taxon>Araneomorphae</taxon>
        <taxon>Entelegynae</taxon>
        <taxon>Araneoidea</taxon>
        <taxon>Araneidae</taxon>
        <taxon>Caerostris</taxon>
    </lineage>
</organism>
<protein>
    <submittedName>
        <fullName evidence="1">Uncharacterized protein</fullName>
    </submittedName>
</protein>
<gene>
    <name evidence="1" type="ORF">CDAR_448751</name>
</gene>
<reference evidence="1 2" key="1">
    <citation type="submission" date="2021-06" db="EMBL/GenBank/DDBJ databases">
        <title>Caerostris darwini draft genome.</title>
        <authorList>
            <person name="Kono N."/>
            <person name="Arakawa K."/>
        </authorList>
    </citation>
    <scope>NUCLEOTIDE SEQUENCE [LARGE SCALE GENOMIC DNA]</scope>
</reference>
<proteinExistence type="predicted"/>
<dbReference type="Proteomes" id="UP001054837">
    <property type="component" value="Unassembled WGS sequence"/>
</dbReference>
<comment type="caution">
    <text evidence="1">The sequence shown here is derived from an EMBL/GenBank/DDBJ whole genome shotgun (WGS) entry which is preliminary data.</text>
</comment>
<accession>A0AAV4QP83</accession>
<keyword evidence="2" id="KW-1185">Reference proteome</keyword>
<dbReference type="EMBL" id="BPLQ01004695">
    <property type="protein sequence ID" value="GIY10007.1"/>
    <property type="molecule type" value="Genomic_DNA"/>
</dbReference>